<dbReference type="InterPro" id="IPR008928">
    <property type="entry name" value="6-hairpin_glycosidase_sf"/>
</dbReference>
<dbReference type="PANTHER" id="PTHR23403">
    <property type="entry name" value="TREHALASE"/>
    <property type="match status" value="1"/>
</dbReference>
<dbReference type="Gene3D" id="1.25.40.10">
    <property type="entry name" value="Tetratricopeptide repeat domain"/>
    <property type="match status" value="1"/>
</dbReference>
<dbReference type="PRINTS" id="PR00744">
    <property type="entry name" value="GLHYDRLASE37"/>
</dbReference>
<dbReference type="AlphaFoldDB" id="A0A813YL61"/>
<dbReference type="SUPFAM" id="SSF48208">
    <property type="entry name" value="Six-hairpin glycosidases"/>
    <property type="match status" value="1"/>
</dbReference>
<protein>
    <recommendedName>
        <fullName evidence="4 5">Trehalase</fullName>
        <ecNumber evidence="3 5">3.2.1.28</ecNumber>
    </recommendedName>
    <alternativeName>
        <fullName evidence="5">Alpha-trehalose glucohydrolase</fullName>
    </alternativeName>
</protein>
<dbReference type="Pfam" id="PF01204">
    <property type="entry name" value="Trehalase"/>
    <property type="match status" value="1"/>
</dbReference>
<dbReference type="EC" id="3.2.1.28" evidence="3 5"/>
<name>A0A813YL61_9BILA</name>
<evidence type="ECO:0000313" key="6">
    <source>
        <dbReference type="EMBL" id="CAF0885862.1"/>
    </source>
</evidence>
<dbReference type="Proteomes" id="UP000663882">
    <property type="component" value="Unassembled WGS sequence"/>
</dbReference>
<evidence type="ECO:0000256" key="5">
    <source>
        <dbReference type="RuleBase" id="RU361180"/>
    </source>
</evidence>
<evidence type="ECO:0000256" key="4">
    <source>
        <dbReference type="ARBA" id="ARBA00019905"/>
    </source>
</evidence>
<proteinExistence type="inferred from homology"/>
<reference evidence="6" key="1">
    <citation type="submission" date="2021-02" db="EMBL/GenBank/DDBJ databases">
        <authorList>
            <person name="Nowell W R."/>
        </authorList>
    </citation>
    <scope>NUCLEOTIDE SEQUENCE</scope>
</reference>
<dbReference type="EMBL" id="CAJNOO010000274">
    <property type="protein sequence ID" value="CAF0885862.1"/>
    <property type="molecule type" value="Genomic_DNA"/>
</dbReference>
<comment type="similarity">
    <text evidence="2 5">Belongs to the glycosyl hydrolase 37 family.</text>
</comment>
<gene>
    <name evidence="6" type="ORF">RFH988_LOCUS8218</name>
</gene>
<dbReference type="InterPro" id="IPR001661">
    <property type="entry name" value="Glyco_hydro_37"/>
</dbReference>
<evidence type="ECO:0000256" key="3">
    <source>
        <dbReference type="ARBA" id="ARBA00012757"/>
    </source>
</evidence>
<accession>A0A813YL61</accession>
<dbReference type="GO" id="GO:0004555">
    <property type="term" value="F:alpha,alpha-trehalase activity"/>
    <property type="evidence" value="ECO:0007669"/>
    <property type="project" value="UniProtKB-EC"/>
</dbReference>
<evidence type="ECO:0000256" key="1">
    <source>
        <dbReference type="ARBA" id="ARBA00001576"/>
    </source>
</evidence>
<keyword evidence="5" id="KW-0378">Hydrolase</keyword>
<evidence type="ECO:0000313" key="7">
    <source>
        <dbReference type="Proteomes" id="UP000663882"/>
    </source>
</evidence>
<dbReference type="InterPro" id="IPR011990">
    <property type="entry name" value="TPR-like_helical_dom_sf"/>
</dbReference>
<organism evidence="6 7">
    <name type="scientific">Rotaria sordida</name>
    <dbReference type="NCBI Taxonomy" id="392033"/>
    <lineage>
        <taxon>Eukaryota</taxon>
        <taxon>Metazoa</taxon>
        <taxon>Spiralia</taxon>
        <taxon>Gnathifera</taxon>
        <taxon>Rotifera</taxon>
        <taxon>Eurotatoria</taxon>
        <taxon>Bdelloidea</taxon>
        <taxon>Philodinida</taxon>
        <taxon>Philodinidae</taxon>
        <taxon>Rotaria</taxon>
    </lineage>
</organism>
<dbReference type="GO" id="GO:0005993">
    <property type="term" value="P:trehalose catabolic process"/>
    <property type="evidence" value="ECO:0007669"/>
    <property type="project" value="TreeGrafter"/>
</dbReference>
<keyword evidence="5" id="KW-0326">Glycosidase</keyword>
<comment type="catalytic activity">
    <reaction evidence="1 5">
        <text>alpha,alpha-trehalose + H2O = alpha-D-glucose + beta-D-glucose</text>
        <dbReference type="Rhea" id="RHEA:32675"/>
        <dbReference type="ChEBI" id="CHEBI:15377"/>
        <dbReference type="ChEBI" id="CHEBI:15903"/>
        <dbReference type="ChEBI" id="CHEBI:16551"/>
        <dbReference type="ChEBI" id="CHEBI:17925"/>
        <dbReference type="EC" id="3.2.1.28"/>
    </reaction>
</comment>
<dbReference type="OrthoDB" id="3542292at2759"/>
<dbReference type="Gene3D" id="1.50.10.10">
    <property type="match status" value="1"/>
</dbReference>
<dbReference type="PANTHER" id="PTHR23403:SF1">
    <property type="entry name" value="TREHALASE"/>
    <property type="match status" value="1"/>
</dbReference>
<dbReference type="InterPro" id="IPR012341">
    <property type="entry name" value="6hp_glycosidase-like_sf"/>
</dbReference>
<comment type="caution">
    <text evidence="6">The sequence shown here is derived from an EMBL/GenBank/DDBJ whole genome shotgun (WGS) entry which is preliminary data.</text>
</comment>
<sequence length="619" mass="72370">MTPNKSLPPSPDLLYGQLYFDIQLAHVFSDTKTFVDSIPDISPSEIVALYEQEKILPNFNLVAFVKKHFHLPSFPASTYTSDPTISPKDHINKLWDFLCRPADTLTEGSSRIPLPFPYIVPGGRFREIFYWDSYFTMLGLILVPERMHIVRGMIDNFAYMIDQFGFILTGNRTYYLSRSQPPFFAEMIQLLADADHTENIKQRYLPQLIKEYEWWMMNSDQLTDEQPVKSHVVRLPDGTILNRYWDPLTTPRPESYPEEEGLRQKAQHNGISTEKFYQHNRAVCESGWDFSSRWLIDTKRVETNHATDIIPVDLNCLLYSLENLLASTYSQKGDWKSSKKFEELAENRKNAIQNFHWNNETQFFMDYDWTRNRSTPAITLAGVYPLFFKLATPEQAAHVHEHLRKSFLQSGGLVTTLERTGEQWDWPISFKRDVGEMFGANVIFEIKMETDLNIIIYACIVRMSINPSEDEVLFDFGAIFQSIFGKFLLIIDSNKKAIDYFEELYKNSLSNNNNNNRLLNEYETYIITGNLADAYAQNGQYDLILKYAFDCQQVLEKFTETINSVSLNETHYTLVEIYQNQSNNNLTIEHYEKSLLFQNYLFEKYDLSSYYHLEILNNK</sequence>
<evidence type="ECO:0000256" key="2">
    <source>
        <dbReference type="ARBA" id="ARBA00005615"/>
    </source>
</evidence>